<organism evidence="9">
    <name type="scientific">Roseihalotalea indica</name>
    <dbReference type="NCBI Taxonomy" id="2867963"/>
    <lineage>
        <taxon>Bacteria</taxon>
        <taxon>Pseudomonadati</taxon>
        <taxon>Bacteroidota</taxon>
        <taxon>Cytophagia</taxon>
        <taxon>Cytophagales</taxon>
        <taxon>Catalimonadaceae</taxon>
        <taxon>Roseihalotalea</taxon>
    </lineage>
</organism>
<keyword evidence="5 6" id="KW-0472">Membrane</keyword>
<evidence type="ECO:0000313" key="9">
    <source>
        <dbReference type="EMBL" id="WKN38782.1"/>
    </source>
</evidence>
<keyword evidence="2" id="KW-1003">Cell membrane</keyword>
<proteinExistence type="predicted"/>
<reference evidence="9" key="2">
    <citation type="journal article" date="2024" name="Antonie Van Leeuwenhoek">
        <title>Roseihalotalea indica gen. nov., sp. nov., a halophilic Bacteroidetes from mesopelagic Southwest Indian Ocean with higher carbohydrate metabolic potential.</title>
        <authorList>
            <person name="Chen B."/>
            <person name="Zhang M."/>
            <person name="Lin D."/>
            <person name="Ye J."/>
            <person name="Tang K."/>
        </authorList>
    </citation>
    <scope>NUCLEOTIDE SEQUENCE</scope>
    <source>
        <strain evidence="9">TK19036</strain>
    </source>
</reference>
<dbReference type="InterPro" id="IPR025857">
    <property type="entry name" value="MacB_PCD"/>
</dbReference>
<dbReference type="EMBL" id="CP120682">
    <property type="protein sequence ID" value="WKN38782.1"/>
    <property type="molecule type" value="Genomic_DNA"/>
</dbReference>
<evidence type="ECO:0000256" key="1">
    <source>
        <dbReference type="ARBA" id="ARBA00004651"/>
    </source>
</evidence>
<dbReference type="Pfam" id="PF02687">
    <property type="entry name" value="FtsX"/>
    <property type="match status" value="2"/>
</dbReference>
<dbReference type="Pfam" id="PF12704">
    <property type="entry name" value="MacB_PCD"/>
    <property type="match status" value="2"/>
</dbReference>
<name>A0AA49GPX3_9BACT</name>
<feature type="transmembrane region" description="Helical" evidence="6">
    <location>
        <begin position="388"/>
        <end position="412"/>
    </location>
</feature>
<feature type="transmembrane region" description="Helical" evidence="6">
    <location>
        <begin position="682"/>
        <end position="706"/>
    </location>
</feature>
<feature type="domain" description="MacB-like periplasmic core" evidence="8">
    <location>
        <begin position="445"/>
        <end position="638"/>
    </location>
</feature>
<accession>A0AA49GPX3</accession>
<comment type="subcellular location">
    <subcellularLocation>
        <location evidence="1">Cell membrane</location>
        <topology evidence="1">Multi-pass membrane protein</topology>
    </subcellularLocation>
</comment>
<dbReference type="PANTHER" id="PTHR30572">
    <property type="entry name" value="MEMBRANE COMPONENT OF TRANSPORTER-RELATED"/>
    <property type="match status" value="1"/>
</dbReference>
<dbReference type="GO" id="GO:0005886">
    <property type="term" value="C:plasma membrane"/>
    <property type="evidence" value="ECO:0007669"/>
    <property type="project" value="UniProtKB-SubCell"/>
</dbReference>
<feature type="transmembrane region" description="Helical" evidence="6">
    <location>
        <begin position="21"/>
        <end position="42"/>
    </location>
</feature>
<sequence length="805" mass="89707">MIKNYLKITLRNLVHQKLYTFLNILGLSIGVASCLLILLYVYHELSYDTIHEKADRIYRVGLNGKIAEQEIFTTTTTPPLAFTAVEEFPEVENATRVYTGWESQVIRYGETVISEEKVYLVDSTFLEVFSFPIIAGDPATALIEPNSVVIPADVARKYFGDEDPLGKTLLMGTEKAPHVVTGVLAPLPDNSHMHFNMLRAMSTMEYSRSQSWFNNSFFTYLLLHKGASAEAVDTKLAGLVEKYVGPEIQQYMGVSLQDFLQQGNKYGYFLQPLLDIHLHSNLKDEMEPNGDVTYVYIFMAIGFFIILLACINFMNLATARSANRAKEVGVRKTLGSMRFHLIRQFLSESVLLSLIATMLALVAAWLLLPPFNNLAGKEISPNLFFQPWFLLSLLGLMLAVGMLAGSYPAFYLSSFRPVEVLKGKLKAGMKSSGIRNGLVVFQFFVSITLIICTLLVYEQLEYTRTKNLGFEKENVVVVNGVWRLSEGEQEALRQDLTSQSSIVSASISNNVPPGVNNTTIFRKKGTEQDILISTYNVDYEHLPTMKIELREGRNFSRDFSTDTAAVLLNEAAVREFGFDNPLNEEILYFGGEQGQHQNLKVVGVFKDFNYETLRNNIRPLALKLTTTGSSISVRTASGSIATTLGTIEQIWDQHAPEEPFQYSFLDEDFDALFRAEQRLGQVFSVFTGLAILVACLGLLGLAAFMAEQRTKEIGIRKVLGASITSVVLLLSKDFTKLVIVAFGLAIPLAYFIMHSWLKGFAFRISIGPGIFIVAGVSALLIAWLTVSWQSIKAASANPVKSLRSE</sequence>
<feature type="domain" description="ABC3 transporter permease C-terminal" evidence="7">
    <location>
        <begin position="685"/>
        <end position="798"/>
    </location>
</feature>
<feature type="transmembrane region" description="Helical" evidence="6">
    <location>
        <begin position="737"/>
        <end position="757"/>
    </location>
</feature>
<feature type="domain" description="ABC3 transporter permease C-terminal" evidence="7">
    <location>
        <begin position="300"/>
        <end position="414"/>
    </location>
</feature>
<feature type="transmembrane region" description="Helical" evidence="6">
    <location>
        <begin position="769"/>
        <end position="791"/>
    </location>
</feature>
<keyword evidence="3 6" id="KW-0812">Transmembrane</keyword>
<feature type="transmembrane region" description="Helical" evidence="6">
    <location>
        <begin position="433"/>
        <end position="457"/>
    </location>
</feature>
<gene>
    <name evidence="9" type="ORF">K4G66_08705</name>
</gene>
<feature type="transmembrane region" description="Helical" evidence="6">
    <location>
        <begin position="294"/>
        <end position="316"/>
    </location>
</feature>
<evidence type="ECO:0000256" key="6">
    <source>
        <dbReference type="SAM" id="Phobius"/>
    </source>
</evidence>
<dbReference type="PANTHER" id="PTHR30572:SF18">
    <property type="entry name" value="ABC-TYPE MACROLIDE FAMILY EXPORT SYSTEM PERMEASE COMPONENT 2"/>
    <property type="match status" value="1"/>
</dbReference>
<evidence type="ECO:0000256" key="4">
    <source>
        <dbReference type="ARBA" id="ARBA00022989"/>
    </source>
</evidence>
<keyword evidence="4 6" id="KW-1133">Transmembrane helix</keyword>
<dbReference type="AlphaFoldDB" id="A0AA49GPX3"/>
<protein>
    <submittedName>
        <fullName evidence="9">ABC transporter permease</fullName>
    </submittedName>
</protein>
<reference evidence="9" key="1">
    <citation type="journal article" date="2023" name="Comput. Struct. Biotechnol. J.">
        <title>Discovery of a novel marine Bacteroidetes with a rich repertoire of carbohydrate-active enzymes.</title>
        <authorList>
            <person name="Chen B."/>
            <person name="Liu G."/>
            <person name="Chen Q."/>
            <person name="Wang H."/>
            <person name="Liu L."/>
            <person name="Tang K."/>
        </authorList>
    </citation>
    <scope>NUCLEOTIDE SEQUENCE</scope>
    <source>
        <strain evidence="9">TK19036</strain>
    </source>
</reference>
<dbReference type="GO" id="GO:0022857">
    <property type="term" value="F:transmembrane transporter activity"/>
    <property type="evidence" value="ECO:0007669"/>
    <property type="project" value="TreeGrafter"/>
</dbReference>
<feature type="transmembrane region" description="Helical" evidence="6">
    <location>
        <begin position="345"/>
        <end position="368"/>
    </location>
</feature>
<evidence type="ECO:0000256" key="3">
    <source>
        <dbReference type="ARBA" id="ARBA00022692"/>
    </source>
</evidence>
<evidence type="ECO:0000259" key="7">
    <source>
        <dbReference type="Pfam" id="PF02687"/>
    </source>
</evidence>
<dbReference type="PROSITE" id="PS51257">
    <property type="entry name" value="PROKAR_LIPOPROTEIN"/>
    <property type="match status" value="1"/>
</dbReference>
<evidence type="ECO:0000259" key="8">
    <source>
        <dbReference type="Pfam" id="PF12704"/>
    </source>
</evidence>
<dbReference type="InterPro" id="IPR050250">
    <property type="entry name" value="Macrolide_Exporter_MacB"/>
</dbReference>
<evidence type="ECO:0000256" key="5">
    <source>
        <dbReference type="ARBA" id="ARBA00023136"/>
    </source>
</evidence>
<dbReference type="InterPro" id="IPR003838">
    <property type="entry name" value="ABC3_permease_C"/>
</dbReference>
<feature type="domain" description="MacB-like periplasmic core" evidence="8">
    <location>
        <begin position="20"/>
        <end position="236"/>
    </location>
</feature>
<evidence type="ECO:0000256" key="2">
    <source>
        <dbReference type="ARBA" id="ARBA00022475"/>
    </source>
</evidence>